<name>A0AAV7DV85_ARIFI</name>
<evidence type="ECO:0000313" key="1">
    <source>
        <dbReference type="EMBL" id="KAG9439421.1"/>
    </source>
</evidence>
<dbReference type="Proteomes" id="UP000825729">
    <property type="component" value="Unassembled WGS sequence"/>
</dbReference>
<keyword evidence="2" id="KW-1185">Reference proteome</keyword>
<dbReference type="EMBL" id="JAINDJ010000008">
    <property type="protein sequence ID" value="KAG9439421.1"/>
    <property type="molecule type" value="Genomic_DNA"/>
</dbReference>
<comment type="caution">
    <text evidence="1">The sequence shown here is derived from an EMBL/GenBank/DDBJ whole genome shotgun (WGS) entry which is preliminary data.</text>
</comment>
<accession>A0AAV7DV85</accession>
<gene>
    <name evidence="1" type="ORF">H6P81_019586</name>
</gene>
<organism evidence="1 2">
    <name type="scientific">Aristolochia fimbriata</name>
    <name type="common">White veined hardy Dutchman's pipe vine</name>
    <dbReference type="NCBI Taxonomy" id="158543"/>
    <lineage>
        <taxon>Eukaryota</taxon>
        <taxon>Viridiplantae</taxon>
        <taxon>Streptophyta</taxon>
        <taxon>Embryophyta</taxon>
        <taxon>Tracheophyta</taxon>
        <taxon>Spermatophyta</taxon>
        <taxon>Magnoliopsida</taxon>
        <taxon>Magnoliidae</taxon>
        <taxon>Piperales</taxon>
        <taxon>Aristolochiaceae</taxon>
        <taxon>Aristolochia</taxon>
    </lineage>
</organism>
<reference evidence="1 2" key="1">
    <citation type="submission" date="2021-07" db="EMBL/GenBank/DDBJ databases">
        <title>The Aristolochia fimbriata genome: insights into angiosperm evolution, floral development and chemical biosynthesis.</title>
        <authorList>
            <person name="Jiao Y."/>
        </authorList>
    </citation>
    <scope>NUCLEOTIDE SEQUENCE [LARGE SCALE GENOMIC DNA]</scope>
    <source>
        <strain evidence="1">IBCAS-2021</strain>
        <tissue evidence="1">Leaf</tissue>
    </source>
</reference>
<dbReference type="AlphaFoldDB" id="A0AAV7DV85"/>
<sequence>MLEHVSIANDGKLKNSTILSCATFDLMVIAGEIPESVVCDCARIVITGSSALDSVLRILKTIVDLVVFVLAACLDLCSVK</sequence>
<proteinExistence type="predicted"/>
<protein>
    <submittedName>
        <fullName evidence="1">Uncharacterized protein</fullName>
    </submittedName>
</protein>
<evidence type="ECO:0000313" key="2">
    <source>
        <dbReference type="Proteomes" id="UP000825729"/>
    </source>
</evidence>